<dbReference type="OrthoDB" id="48317at2759"/>
<dbReference type="Pfam" id="PF00107">
    <property type="entry name" value="ADH_zinc_N"/>
    <property type="match status" value="1"/>
</dbReference>
<evidence type="ECO:0000256" key="1">
    <source>
        <dbReference type="ARBA" id="ARBA00008072"/>
    </source>
</evidence>
<evidence type="ECO:0000313" key="6">
    <source>
        <dbReference type="Proteomes" id="UP000250266"/>
    </source>
</evidence>
<dbReference type="SUPFAM" id="SSF51735">
    <property type="entry name" value="NAD(P)-binding Rossmann-fold domains"/>
    <property type="match status" value="1"/>
</dbReference>
<evidence type="ECO:0000256" key="3">
    <source>
        <dbReference type="ARBA" id="ARBA00023002"/>
    </source>
</evidence>
<dbReference type="InterPro" id="IPR011032">
    <property type="entry name" value="GroES-like_sf"/>
</dbReference>
<dbReference type="Pfam" id="PF08240">
    <property type="entry name" value="ADH_N"/>
    <property type="match status" value="1"/>
</dbReference>
<comment type="similarity">
    <text evidence="1">Belongs to the zinc-containing alcohol dehydrogenase family.</text>
</comment>
<dbReference type="SUPFAM" id="SSF50129">
    <property type="entry name" value="GroES-like"/>
    <property type="match status" value="1"/>
</dbReference>
<dbReference type="InterPro" id="IPR013154">
    <property type="entry name" value="ADH-like_N"/>
</dbReference>
<dbReference type="Gene3D" id="3.90.180.10">
    <property type="entry name" value="Medium-chain alcohol dehydrogenases, catalytic domain"/>
    <property type="match status" value="1"/>
</dbReference>
<reference evidence="5 6" key="1">
    <citation type="journal article" date="2016" name="Nat. Commun.">
        <title>Ectomycorrhizal ecology is imprinted in the genome of the dominant symbiotic fungus Cenococcum geophilum.</title>
        <authorList>
            <consortium name="DOE Joint Genome Institute"/>
            <person name="Peter M."/>
            <person name="Kohler A."/>
            <person name="Ohm R.A."/>
            <person name="Kuo A."/>
            <person name="Krutzmann J."/>
            <person name="Morin E."/>
            <person name="Arend M."/>
            <person name="Barry K.W."/>
            <person name="Binder M."/>
            <person name="Choi C."/>
            <person name="Clum A."/>
            <person name="Copeland A."/>
            <person name="Grisel N."/>
            <person name="Haridas S."/>
            <person name="Kipfer T."/>
            <person name="LaButti K."/>
            <person name="Lindquist E."/>
            <person name="Lipzen A."/>
            <person name="Maire R."/>
            <person name="Meier B."/>
            <person name="Mihaltcheva S."/>
            <person name="Molinier V."/>
            <person name="Murat C."/>
            <person name="Poggeler S."/>
            <person name="Quandt C.A."/>
            <person name="Sperisen C."/>
            <person name="Tritt A."/>
            <person name="Tisserant E."/>
            <person name="Crous P.W."/>
            <person name="Henrissat B."/>
            <person name="Nehls U."/>
            <person name="Egli S."/>
            <person name="Spatafora J.W."/>
            <person name="Grigoriev I.V."/>
            <person name="Martin F.M."/>
        </authorList>
    </citation>
    <scope>NUCLEOTIDE SEQUENCE [LARGE SCALE GENOMIC DNA]</scope>
    <source>
        <strain evidence="5 6">CBS 459.81</strain>
    </source>
</reference>
<dbReference type="Gene3D" id="3.40.50.720">
    <property type="entry name" value="NAD(P)-binding Rossmann-like Domain"/>
    <property type="match status" value="1"/>
</dbReference>
<accession>A0A8E2JBY2</accession>
<comment type="subunit">
    <text evidence="2">Monomer.</text>
</comment>
<evidence type="ECO:0000313" key="5">
    <source>
        <dbReference type="EMBL" id="OCK76399.1"/>
    </source>
</evidence>
<protein>
    <submittedName>
        <fullName evidence="5">Zinc-binding oxidoreductase alcohol dehydrogenase</fullName>
    </submittedName>
</protein>
<dbReference type="InterPro" id="IPR020843">
    <property type="entry name" value="ER"/>
</dbReference>
<dbReference type="GO" id="GO:0016651">
    <property type="term" value="F:oxidoreductase activity, acting on NAD(P)H"/>
    <property type="evidence" value="ECO:0007669"/>
    <property type="project" value="InterPro"/>
</dbReference>
<dbReference type="CDD" id="cd08249">
    <property type="entry name" value="enoyl_reductase_like"/>
    <property type="match status" value="1"/>
</dbReference>
<dbReference type="EMBL" id="KV745215">
    <property type="protein sequence ID" value="OCK76399.1"/>
    <property type="molecule type" value="Genomic_DNA"/>
</dbReference>
<evidence type="ECO:0000259" key="4">
    <source>
        <dbReference type="SMART" id="SM00829"/>
    </source>
</evidence>
<feature type="domain" description="Enoyl reductase (ER)" evidence="4">
    <location>
        <begin position="11"/>
        <end position="342"/>
    </location>
</feature>
<dbReference type="Proteomes" id="UP000250266">
    <property type="component" value="Unassembled WGS sequence"/>
</dbReference>
<dbReference type="PANTHER" id="PTHR45348:SF2">
    <property type="entry name" value="ZINC-TYPE ALCOHOL DEHYDROGENASE-LIKE PROTEIN C2E1P3.01"/>
    <property type="match status" value="1"/>
</dbReference>
<keyword evidence="6" id="KW-1185">Reference proteome</keyword>
<keyword evidence="3" id="KW-0560">Oxidoreductase</keyword>
<sequence>MKALVVDGKQARLDSHRRIPELRDDSILVRPMAIALNPTDWKHVVYGRAKDNCIIGCDYAGVVEAVGKAVTKSWSLGDRIFGCGHGSNYCNIDDGVFAEYAMVKGDLQMRMPDNLSFEKAATVGLGAITVGQGLYQKAMKLRLPTDSTEKNGIPVLIYGGASATGALAIQYAKLSGYTVITTCSPKNFDYVKQLGADAAFDYSEPNIGTKIRDYTGNQMKYAWDTISSDASAQICAAALSSTESGLKYGTLVPVESPRNDVETISTVMYTVFGKAFKFGDRQLPASHDDFEFGKIFFDVTEKLLAEGRLKTHTERVGRDGLQGALEGLQEMQAGRVRGEKLVYRLAETP</sequence>
<organism evidence="5 6">
    <name type="scientific">Lepidopterella palustris CBS 459.81</name>
    <dbReference type="NCBI Taxonomy" id="1314670"/>
    <lineage>
        <taxon>Eukaryota</taxon>
        <taxon>Fungi</taxon>
        <taxon>Dikarya</taxon>
        <taxon>Ascomycota</taxon>
        <taxon>Pezizomycotina</taxon>
        <taxon>Dothideomycetes</taxon>
        <taxon>Pleosporomycetidae</taxon>
        <taxon>Mytilinidiales</taxon>
        <taxon>Argynnaceae</taxon>
        <taxon>Lepidopterella</taxon>
    </lineage>
</organism>
<evidence type="ECO:0000256" key="2">
    <source>
        <dbReference type="ARBA" id="ARBA00011245"/>
    </source>
</evidence>
<dbReference type="AlphaFoldDB" id="A0A8E2JBY2"/>
<dbReference type="InterPro" id="IPR047122">
    <property type="entry name" value="Trans-enoyl_RdTase-like"/>
</dbReference>
<name>A0A8E2JBY2_9PEZI</name>
<dbReference type="PANTHER" id="PTHR45348">
    <property type="entry name" value="HYPOTHETICAL OXIDOREDUCTASE (EUROFUNG)"/>
    <property type="match status" value="1"/>
</dbReference>
<dbReference type="InterPro" id="IPR036291">
    <property type="entry name" value="NAD(P)-bd_dom_sf"/>
</dbReference>
<dbReference type="SMART" id="SM00829">
    <property type="entry name" value="PKS_ER"/>
    <property type="match status" value="1"/>
</dbReference>
<dbReference type="InterPro" id="IPR013149">
    <property type="entry name" value="ADH-like_C"/>
</dbReference>
<proteinExistence type="inferred from homology"/>
<gene>
    <name evidence="5" type="ORF">K432DRAFT_306452</name>
</gene>